<protein>
    <submittedName>
        <fullName evidence="1">Uncharacterized protein</fullName>
    </submittedName>
</protein>
<evidence type="ECO:0000313" key="2">
    <source>
        <dbReference type="Proteomes" id="UP000765509"/>
    </source>
</evidence>
<dbReference type="EMBL" id="AVOT02035165">
    <property type="protein sequence ID" value="MBW0529450.1"/>
    <property type="molecule type" value="Genomic_DNA"/>
</dbReference>
<evidence type="ECO:0000313" key="1">
    <source>
        <dbReference type="EMBL" id="MBW0529450.1"/>
    </source>
</evidence>
<keyword evidence="2" id="KW-1185">Reference proteome</keyword>
<organism evidence="1 2">
    <name type="scientific">Austropuccinia psidii MF-1</name>
    <dbReference type="NCBI Taxonomy" id="1389203"/>
    <lineage>
        <taxon>Eukaryota</taxon>
        <taxon>Fungi</taxon>
        <taxon>Dikarya</taxon>
        <taxon>Basidiomycota</taxon>
        <taxon>Pucciniomycotina</taxon>
        <taxon>Pucciniomycetes</taxon>
        <taxon>Pucciniales</taxon>
        <taxon>Sphaerophragmiaceae</taxon>
        <taxon>Austropuccinia</taxon>
    </lineage>
</organism>
<dbReference type="AlphaFoldDB" id="A0A9Q3I7T3"/>
<comment type="caution">
    <text evidence="1">The sequence shown here is derived from an EMBL/GenBank/DDBJ whole genome shotgun (WGS) entry which is preliminary data.</text>
</comment>
<dbReference type="Proteomes" id="UP000765509">
    <property type="component" value="Unassembled WGS sequence"/>
</dbReference>
<name>A0A9Q3I7T3_9BASI</name>
<sequence>MWEWVTSINPPSMCPPSPLLFLVFCSALPEPPSAELAFHTFINGDYNLWIFVEDPKTLFLIGDAANPQGSKPTAGHTYTLRPRNQNGYAIASFVQR</sequence>
<gene>
    <name evidence="1" type="ORF">O181_069165</name>
</gene>
<accession>A0A9Q3I7T3</accession>
<proteinExistence type="predicted"/>
<reference evidence="1" key="1">
    <citation type="submission" date="2021-03" db="EMBL/GenBank/DDBJ databases">
        <title>Draft genome sequence of rust myrtle Austropuccinia psidii MF-1, a brazilian biotype.</title>
        <authorList>
            <person name="Quecine M.C."/>
            <person name="Pachon D.M.R."/>
            <person name="Bonatelli M.L."/>
            <person name="Correr F.H."/>
            <person name="Franceschini L.M."/>
            <person name="Leite T.F."/>
            <person name="Margarido G.R.A."/>
            <person name="Almeida C.A."/>
            <person name="Ferrarezi J.A."/>
            <person name="Labate C.A."/>
        </authorList>
    </citation>
    <scope>NUCLEOTIDE SEQUENCE</scope>
    <source>
        <strain evidence="1">MF-1</strain>
    </source>
</reference>